<reference evidence="10 12" key="2">
    <citation type="submission" date="2022-10" db="EMBL/GenBank/DDBJ databases">
        <title>The complete genomes of actinobacterial strains from the NBC collection.</title>
        <authorList>
            <person name="Joergensen T.S."/>
            <person name="Alvarez Arevalo M."/>
            <person name="Sterndorff E.B."/>
            <person name="Faurdal D."/>
            <person name="Vuksanovic O."/>
            <person name="Mourched A.-S."/>
            <person name="Charusanti P."/>
            <person name="Shaw S."/>
            <person name="Blin K."/>
            <person name="Weber T."/>
        </authorList>
    </citation>
    <scope>NUCLEOTIDE SEQUENCE [LARGE SCALE GENOMIC DNA]</scope>
    <source>
        <strain evidence="10 12">NBC 01809</strain>
    </source>
</reference>
<sequence>MEIVGFALRRLLVAIPVLFVSTFLIFLAVAKSGDPLAELRERQPPVPPHTIAAEEARLGLDQPVLQRYWNWLTGVLQGDLGPSVDRNADIGMEIGSRLGITMRFVLIAMLIAAVLAILVGVVSAVRQYSWLDYLFTSTGFLFLAMPSFWLAVLLKQGGIELNTLAGRTLIYTVGDSSVIPPPTLGGRIADFAGHLVLPTITLVLINFAAWSRFQRSSMLDVLGSDYVKLATAKGLRRRTVLRKYALRTALTPLVTVIALDFTAVFAGAVVTETVFQWRGMGDYLLESINGRDVNAVMAWLLVAAVAVVLFNLLADILYAALDPRIRRVR</sequence>
<evidence type="ECO:0000256" key="5">
    <source>
        <dbReference type="ARBA" id="ARBA00022989"/>
    </source>
</evidence>
<evidence type="ECO:0000259" key="8">
    <source>
        <dbReference type="PROSITE" id="PS50928"/>
    </source>
</evidence>
<keyword evidence="3" id="KW-1003">Cell membrane</keyword>
<proteinExistence type="inferred from homology"/>
<keyword evidence="5" id="KW-1133">Transmembrane helix</keyword>
<dbReference type="EMBL" id="CP109071">
    <property type="protein sequence ID" value="WSA33077.1"/>
    <property type="molecule type" value="Genomic_DNA"/>
</dbReference>
<evidence type="ECO:0000313" key="9">
    <source>
        <dbReference type="EMBL" id="SCL74094.1"/>
    </source>
</evidence>
<keyword evidence="2 7" id="KW-0813">Transport</keyword>
<feature type="domain" description="ABC transmembrane type-1" evidence="8">
    <location>
        <begin position="98"/>
        <end position="318"/>
    </location>
</feature>
<dbReference type="InterPro" id="IPR000515">
    <property type="entry name" value="MetI-like"/>
</dbReference>
<dbReference type="PROSITE" id="PS50928">
    <property type="entry name" value="ABC_TM1"/>
    <property type="match status" value="1"/>
</dbReference>
<dbReference type="PANTHER" id="PTHR43163">
    <property type="entry name" value="DIPEPTIDE TRANSPORT SYSTEM PERMEASE PROTEIN DPPB-RELATED"/>
    <property type="match status" value="1"/>
</dbReference>
<comment type="subcellular location">
    <subcellularLocation>
        <location evidence="1 7">Cell membrane</location>
        <topology evidence="1 7">Multi-pass membrane protein</topology>
    </subcellularLocation>
</comment>
<gene>
    <name evidence="9" type="ORF">GA0070608_6416</name>
    <name evidence="10" type="ORF">OIE14_03075</name>
</gene>
<dbReference type="PANTHER" id="PTHR43163:SF6">
    <property type="entry name" value="DIPEPTIDE TRANSPORT SYSTEM PERMEASE PROTEIN DPPB-RELATED"/>
    <property type="match status" value="1"/>
</dbReference>
<evidence type="ECO:0000256" key="3">
    <source>
        <dbReference type="ARBA" id="ARBA00022475"/>
    </source>
</evidence>
<dbReference type="AlphaFoldDB" id="A0A1C6W6V0"/>
<evidence type="ECO:0000256" key="4">
    <source>
        <dbReference type="ARBA" id="ARBA00022692"/>
    </source>
</evidence>
<dbReference type="GO" id="GO:0005886">
    <property type="term" value="C:plasma membrane"/>
    <property type="evidence" value="ECO:0007669"/>
    <property type="project" value="UniProtKB-SubCell"/>
</dbReference>
<evidence type="ECO:0000313" key="10">
    <source>
        <dbReference type="EMBL" id="WSA33077.1"/>
    </source>
</evidence>
<keyword evidence="6" id="KW-0472">Membrane</keyword>
<organism evidence="9 11">
    <name type="scientific">Micromonospora peucetia</name>
    <dbReference type="NCBI Taxonomy" id="47871"/>
    <lineage>
        <taxon>Bacteria</taxon>
        <taxon>Bacillati</taxon>
        <taxon>Actinomycetota</taxon>
        <taxon>Actinomycetes</taxon>
        <taxon>Micromonosporales</taxon>
        <taxon>Micromonosporaceae</taxon>
        <taxon>Micromonospora</taxon>
    </lineage>
</organism>
<dbReference type="Proteomes" id="UP000199343">
    <property type="component" value="Unassembled WGS sequence"/>
</dbReference>
<reference evidence="9 11" key="1">
    <citation type="submission" date="2016-06" db="EMBL/GenBank/DDBJ databases">
        <authorList>
            <person name="Kjaerup R.B."/>
            <person name="Dalgaard T.S."/>
            <person name="Juul-Madsen H.R."/>
        </authorList>
    </citation>
    <scope>NUCLEOTIDE SEQUENCE [LARGE SCALE GENOMIC DNA]</scope>
    <source>
        <strain evidence="9 11">DSM 43363</strain>
    </source>
</reference>
<dbReference type="EMBL" id="FMIC01000002">
    <property type="protein sequence ID" value="SCL74094.1"/>
    <property type="molecule type" value="Genomic_DNA"/>
</dbReference>
<keyword evidence="4" id="KW-0812">Transmembrane</keyword>
<accession>A0A1C6W6V0</accession>
<evidence type="ECO:0000256" key="7">
    <source>
        <dbReference type="RuleBase" id="RU363032"/>
    </source>
</evidence>
<dbReference type="Pfam" id="PF19300">
    <property type="entry name" value="BPD_transp_1_N"/>
    <property type="match status" value="1"/>
</dbReference>
<dbReference type="InterPro" id="IPR045621">
    <property type="entry name" value="BPD_transp_1_N"/>
</dbReference>
<dbReference type="Proteomes" id="UP001334804">
    <property type="component" value="Chromosome"/>
</dbReference>
<comment type="similarity">
    <text evidence="7">Belongs to the binding-protein-dependent transport system permease family.</text>
</comment>
<evidence type="ECO:0000256" key="2">
    <source>
        <dbReference type="ARBA" id="ARBA00022448"/>
    </source>
</evidence>
<dbReference type="InterPro" id="IPR035906">
    <property type="entry name" value="MetI-like_sf"/>
</dbReference>
<dbReference type="CDD" id="cd06261">
    <property type="entry name" value="TM_PBP2"/>
    <property type="match status" value="1"/>
</dbReference>
<dbReference type="Gene3D" id="1.10.3720.10">
    <property type="entry name" value="MetI-like"/>
    <property type="match status" value="1"/>
</dbReference>
<dbReference type="SUPFAM" id="SSF161098">
    <property type="entry name" value="MetI-like"/>
    <property type="match status" value="1"/>
</dbReference>
<evidence type="ECO:0000256" key="1">
    <source>
        <dbReference type="ARBA" id="ARBA00004651"/>
    </source>
</evidence>
<dbReference type="Pfam" id="PF00528">
    <property type="entry name" value="BPD_transp_1"/>
    <property type="match status" value="1"/>
</dbReference>
<dbReference type="RefSeq" id="WP_245716045.1">
    <property type="nucleotide sequence ID" value="NZ_CP109071.1"/>
</dbReference>
<dbReference type="STRING" id="47871.GA0070608_6416"/>
<evidence type="ECO:0000256" key="6">
    <source>
        <dbReference type="ARBA" id="ARBA00023136"/>
    </source>
</evidence>
<evidence type="ECO:0000313" key="12">
    <source>
        <dbReference type="Proteomes" id="UP001334804"/>
    </source>
</evidence>
<keyword evidence="12" id="KW-1185">Reference proteome</keyword>
<name>A0A1C6W6V0_9ACTN</name>
<protein>
    <submittedName>
        <fullName evidence="10">ABC transporter permease</fullName>
    </submittedName>
    <submittedName>
        <fullName evidence="9">Peptide/nickel transport system permease protein</fullName>
    </submittedName>
</protein>
<dbReference type="GO" id="GO:0055085">
    <property type="term" value="P:transmembrane transport"/>
    <property type="evidence" value="ECO:0007669"/>
    <property type="project" value="InterPro"/>
</dbReference>
<evidence type="ECO:0000313" key="11">
    <source>
        <dbReference type="Proteomes" id="UP000199343"/>
    </source>
</evidence>